<dbReference type="InterPro" id="IPR039781">
    <property type="entry name" value="Rad21/Rec8-like"/>
</dbReference>
<dbReference type="GO" id="GO:0007062">
    <property type="term" value="P:sister chromatid cohesion"/>
    <property type="evidence" value="ECO:0007669"/>
    <property type="project" value="InterPro"/>
</dbReference>
<keyword evidence="3" id="KW-1133">Transmembrane helix</keyword>
<dbReference type="Pfam" id="PF04825">
    <property type="entry name" value="Rad21_Rec8_N"/>
    <property type="match status" value="1"/>
</dbReference>
<feature type="transmembrane region" description="Helical" evidence="3">
    <location>
        <begin position="129"/>
        <end position="147"/>
    </location>
</feature>
<reference evidence="7" key="1">
    <citation type="submission" date="2012-12" db="EMBL/GenBank/DDBJ databases">
        <authorList>
            <person name="Hellsten U."/>
            <person name="Grimwood J."/>
            <person name="Chapman J.A."/>
            <person name="Shapiro H."/>
            <person name="Aerts A."/>
            <person name="Otillar R.P."/>
            <person name="Terry A.Y."/>
            <person name="Boore J.L."/>
            <person name="Simakov O."/>
            <person name="Marletaz F."/>
            <person name="Cho S.-J."/>
            <person name="Edsinger-Gonzales E."/>
            <person name="Havlak P."/>
            <person name="Kuo D.-H."/>
            <person name="Larsson T."/>
            <person name="Lv J."/>
            <person name="Arendt D."/>
            <person name="Savage R."/>
            <person name="Osoegawa K."/>
            <person name="de Jong P."/>
            <person name="Lindberg D.R."/>
            <person name="Seaver E.C."/>
            <person name="Weisblat D.A."/>
            <person name="Putnam N.H."/>
            <person name="Grigoriev I.V."/>
            <person name="Rokhsar D.S."/>
        </authorList>
    </citation>
    <scope>NUCLEOTIDE SEQUENCE</scope>
</reference>
<dbReference type="AlphaFoldDB" id="T1FXM0"/>
<comment type="subcellular location">
    <subcellularLocation>
        <location evidence="1">Nucleus</location>
    </subcellularLocation>
</comment>
<dbReference type="GeneID" id="20213568"/>
<dbReference type="HOGENOM" id="CLU_106119_1_0_1"/>
<dbReference type="PANTHER" id="PTHR12585:SF69">
    <property type="entry name" value="FI11703P"/>
    <property type="match status" value="1"/>
</dbReference>
<reference evidence="6" key="3">
    <citation type="submission" date="2015-06" db="UniProtKB">
        <authorList>
            <consortium name="EnsemblMetazoa"/>
        </authorList>
    </citation>
    <scope>IDENTIFICATION</scope>
</reference>
<evidence type="ECO:0000259" key="4">
    <source>
        <dbReference type="Pfam" id="PF04825"/>
    </source>
</evidence>
<dbReference type="EMBL" id="AMQM01000469">
    <property type="status" value="NOT_ANNOTATED_CDS"/>
    <property type="molecule type" value="Genomic_DNA"/>
</dbReference>
<organism evidence="6 7">
    <name type="scientific">Helobdella robusta</name>
    <name type="common">Californian leech</name>
    <dbReference type="NCBI Taxonomy" id="6412"/>
    <lineage>
        <taxon>Eukaryota</taxon>
        <taxon>Metazoa</taxon>
        <taxon>Spiralia</taxon>
        <taxon>Lophotrochozoa</taxon>
        <taxon>Annelida</taxon>
        <taxon>Clitellata</taxon>
        <taxon>Hirudinea</taxon>
        <taxon>Rhynchobdellida</taxon>
        <taxon>Glossiphoniidae</taxon>
        <taxon>Helobdella</taxon>
    </lineage>
</organism>
<dbReference type="OrthoDB" id="10071381at2759"/>
<dbReference type="GO" id="GO:0005634">
    <property type="term" value="C:nucleus"/>
    <property type="evidence" value="ECO:0007669"/>
    <property type="project" value="UniProtKB-SubCell"/>
</dbReference>
<keyword evidence="7" id="KW-1185">Reference proteome</keyword>
<keyword evidence="3" id="KW-0472">Membrane</keyword>
<dbReference type="PANTHER" id="PTHR12585">
    <property type="entry name" value="SCC1 / RAD21 FAMILY MEMBER"/>
    <property type="match status" value="1"/>
</dbReference>
<dbReference type="Proteomes" id="UP000015101">
    <property type="component" value="Unassembled WGS sequence"/>
</dbReference>
<evidence type="ECO:0000256" key="1">
    <source>
        <dbReference type="ARBA" id="ARBA00004123"/>
    </source>
</evidence>
<feature type="domain" description="Rad21/Rec8-like protein N-terminal" evidence="4">
    <location>
        <begin position="1"/>
        <end position="95"/>
    </location>
</feature>
<dbReference type="EnsemblMetazoa" id="HelroT63885">
    <property type="protein sequence ID" value="HelroP63885"/>
    <property type="gene ID" value="HelroG63885"/>
</dbReference>
<accession>T1FXM0</accession>
<reference evidence="5 7" key="2">
    <citation type="journal article" date="2013" name="Nature">
        <title>Insights into bilaterian evolution from three spiralian genomes.</title>
        <authorList>
            <person name="Simakov O."/>
            <person name="Marletaz F."/>
            <person name="Cho S.J."/>
            <person name="Edsinger-Gonzales E."/>
            <person name="Havlak P."/>
            <person name="Hellsten U."/>
            <person name="Kuo D.H."/>
            <person name="Larsson T."/>
            <person name="Lv J."/>
            <person name="Arendt D."/>
            <person name="Savage R."/>
            <person name="Osoegawa K."/>
            <person name="de Jong P."/>
            <person name="Grimwood J."/>
            <person name="Chapman J.A."/>
            <person name="Shapiro H."/>
            <person name="Aerts A."/>
            <person name="Otillar R.P."/>
            <person name="Terry A.Y."/>
            <person name="Boore J.L."/>
            <person name="Grigoriev I.V."/>
            <person name="Lindberg D.R."/>
            <person name="Seaver E.C."/>
            <person name="Weisblat D.A."/>
            <person name="Putnam N.H."/>
            <person name="Rokhsar D.S."/>
        </authorList>
    </citation>
    <scope>NUCLEOTIDE SEQUENCE</scope>
</reference>
<dbReference type="KEGG" id="hro:HELRODRAFT_63885"/>
<evidence type="ECO:0000313" key="7">
    <source>
        <dbReference type="Proteomes" id="UP000015101"/>
    </source>
</evidence>
<keyword evidence="2" id="KW-0539">Nucleus</keyword>
<dbReference type="CTD" id="20213568"/>
<evidence type="ECO:0000313" key="6">
    <source>
        <dbReference type="EnsemblMetazoa" id="HelroP63885"/>
    </source>
</evidence>
<keyword evidence="3" id="KW-0812">Transmembrane</keyword>
<gene>
    <name evidence="6" type="primary">20213568</name>
    <name evidence="5" type="ORF">HELRODRAFT_63885</name>
</gene>
<sequence>MFYAQIFLIKKGPLAKIWLAAHWEKKLTKSQIFETDIENSVEAIVRPQVRLALRTSGHLLLGIVRIHNRKARYLLSDCTEAVMKIKMAFRPGKVEQASFVTTAPQSAITFPEMMPEDLECAALMLVDDFGFVIIITMYSIIFVFYLIF</sequence>
<name>T1FXM0_HELRO</name>
<protein>
    <recommendedName>
        <fullName evidence="4">Rad21/Rec8-like protein N-terminal domain-containing protein</fullName>
    </recommendedName>
</protein>
<evidence type="ECO:0000256" key="2">
    <source>
        <dbReference type="ARBA" id="ARBA00023242"/>
    </source>
</evidence>
<dbReference type="InterPro" id="IPR006910">
    <property type="entry name" value="Rad21_Rec8_N"/>
</dbReference>
<evidence type="ECO:0000313" key="5">
    <source>
        <dbReference type="EMBL" id="ESO05932.1"/>
    </source>
</evidence>
<dbReference type="eggNOG" id="KOG1213">
    <property type="taxonomic scope" value="Eukaryota"/>
</dbReference>
<proteinExistence type="predicted"/>
<dbReference type="EMBL" id="KB096324">
    <property type="protein sequence ID" value="ESO05932.1"/>
    <property type="molecule type" value="Genomic_DNA"/>
</dbReference>
<dbReference type="InParanoid" id="T1FXM0"/>
<dbReference type="GO" id="GO:0008278">
    <property type="term" value="C:cohesin complex"/>
    <property type="evidence" value="ECO:0007669"/>
    <property type="project" value="InterPro"/>
</dbReference>
<evidence type="ECO:0000256" key="3">
    <source>
        <dbReference type="SAM" id="Phobius"/>
    </source>
</evidence>
<dbReference type="STRING" id="6412.T1FXM0"/>
<dbReference type="RefSeq" id="XP_009015300.1">
    <property type="nucleotide sequence ID" value="XM_009017052.1"/>
</dbReference>